<evidence type="ECO:0000259" key="2">
    <source>
        <dbReference type="Pfam" id="PF00535"/>
    </source>
</evidence>
<dbReference type="PANTHER" id="PTHR43630:SF2">
    <property type="entry name" value="GLYCOSYLTRANSFERASE"/>
    <property type="match status" value="1"/>
</dbReference>
<dbReference type="SUPFAM" id="SSF53448">
    <property type="entry name" value="Nucleotide-diphospho-sugar transferases"/>
    <property type="match status" value="1"/>
</dbReference>
<dbReference type="Pfam" id="PF00535">
    <property type="entry name" value="Glycos_transf_2"/>
    <property type="match status" value="1"/>
</dbReference>
<sequence length="303" mass="35494">MQRDSRISFVVLTYNEEKHIARCINSLLPFAKEIWVIDSFSTDRTIEIAEGLGAKTVKHPFENQAQQFNWAIRNCEIAGDWIWRVDADECISEECGRKVTEAIATCDEDINGIYVNKAIVFQGYKLKHGGWYPAPQIKVIRKGYGESENKVMDEHLIITSGRTIYVDGDQTDENLNDLTWWTDKHNKYASREAVNMLMMQYEMDADAEGVEAKLFGNDAERKRWLKVRYARMPLFLRPFLYFLVRYIVKLGFLDGKLGFIWYVLQGFWYRFLVDAKIYEMKRDFGFDENKLKAYLNGLCQTSR</sequence>
<dbReference type="GO" id="GO:0016740">
    <property type="term" value="F:transferase activity"/>
    <property type="evidence" value="ECO:0007669"/>
    <property type="project" value="UniProtKB-KW"/>
</dbReference>
<dbReference type="AlphaFoldDB" id="A0A3R6K6L2"/>
<dbReference type="InterPro" id="IPR001173">
    <property type="entry name" value="Glyco_trans_2-like"/>
</dbReference>
<accession>A0A3R6K6L2</accession>
<dbReference type="Gene3D" id="3.90.550.10">
    <property type="entry name" value="Spore Coat Polysaccharide Biosynthesis Protein SpsA, Chain A"/>
    <property type="match status" value="1"/>
</dbReference>
<comment type="caution">
    <text evidence="3">The sequence shown here is derived from an EMBL/GenBank/DDBJ whole genome shotgun (WGS) entry which is preliminary data.</text>
</comment>
<organism evidence="3 4">
    <name type="scientific">Leyella stercorea</name>
    <dbReference type="NCBI Taxonomy" id="363265"/>
    <lineage>
        <taxon>Bacteria</taxon>
        <taxon>Pseudomonadati</taxon>
        <taxon>Bacteroidota</taxon>
        <taxon>Bacteroidia</taxon>
        <taxon>Bacteroidales</taxon>
        <taxon>Prevotellaceae</taxon>
        <taxon>Leyella</taxon>
    </lineage>
</organism>
<evidence type="ECO:0000256" key="1">
    <source>
        <dbReference type="ARBA" id="ARBA00038494"/>
    </source>
</evidence>
<protein>
    <submittedName>
        <fullName evidence="3">Glycosyltransferase family 2 protein</fullName>
    </submittedName>
</protein>
<name>A0A3R6K6L2_9BACT</name>
<dbReference type="EMBL" id="QRNO01000043">
    <property type="protein sequence ID" value="RHK49449.1"/>
    <property type="molecule type" value="Genomic_DNA"/>
</dbReference>
<keyword evidence="3" id="KW-0808">Transferase</keyword>
<dbReference type="OrthoDB" id="9815923at2"/>
<keyword evidence="4" id="KW-1185">Reference proteome</keyword>
<dbReference type="Proteomes" id="UP000286598">
    <property type="component" value="Unassembled WGS sequence"/>
</dbReference>
<evidence type="ECO:0000313" key="3">
    <source>
        <dbReference type="EMBL" id="RHK49449.1"/>
    </source>
</evidence>
<evidence type="ECO:0000313" key="4">
    <source>
        <dbReference type="Proteomes" id="UP000286598"/>
    </source>
</evidence>
<dbReference type="PANTHER" id="PTHR43630">
    <property type="entry name" value="POLY-BETA-1,6-N-ACETYL-D-GLUCOSAMINE SYNTHASE"/>
    <property type="match status" value="1"/>
</dbReference>
<feature type="domain" description="Glycosyltransferase 2-like" evidence="2">
    <location>
        <begin position="8"/>
        <end position="110"/>
    </location>
</feature>
<gene>
    <name evidence="3" type="ORF">DW060_08910</name>
</gene>
<dbReference type="CDD" id="cd02511">
    <property type="entry name" value="Beta4Glucosyltransferase"/>
    <property type="match status" value="1"/>
</dbReference>
<comment type="similarity">
    <text evidence="1">Belongs to the glycosyltransferase 2 family. WaaE/KdtX subfamily.</text>
</comment>
<proteinExistence type="inferred from homology"/>
<dbReference type="InterPro" id="IPR029044">
    <property type="entry name" value="Nucleotide-diphossugar_trans"/>
</dbReference>
<reference evidence="3 4" key="1">
    <citation type="submission" date="2018-08" db="EMBL/GenBank/DDBJ databases">
        <title>A genome reference for cultivated species of the human gut microbiota.</title>
        <authorList>
            <person name="Zou Y."/>
            <person name="Xue W."/>
            <person name="Luo G."/>
        </authorList>
    </citation>
    <scope>NUCLEOTIDE SEQUENCE [LARGE SCALE GENOMIC DNA]</scope>
    <source>
        <strain evidence="3 4">AF42-9</strain>
    </source>
</reference>